<reference evidence="2" key="1">
    <citation type="journal article" date="2024" name="Proc. Natl. Acad. Sci. U.S.A.">
        <title>Extraordinary preservation of gene collinearity over three hundred million years revealed in homosporous lycophytes.</title>
        <authorList>
            <person name="Li C."/>
            <person name="Wickell D."/>
            <person name="Kuo L.Y."/>
            <person name="Chen X."/>
            <person name="Nie B."/>
            <person name="Liao X."/>
            <person name="Peng D."/>
            <person name="Ji J."/>
            <person name="Jenkins J."/>
            <person name="Williams M."/>
            <person name="Shu S."/>
            <person name="Plott C."/>
            <person name="Barry K."/>
            <person name="Rajasekar S."/>
            <person name="Grimwood J."/>
            <person name="Han X."/>
            <person name="Sun S."/>
            <person name="Hou Z."/>
            <person name="He W."/>
            <person name="Dai G."/>
            <person name="Sun C."/>
            <person name="Schmutz J."/>
            <person name="Leebens-Mack J.H."/>
            <person name="Li F.W."/>
            <person name="Wang L."/>
        </authorList>
    </citation>
    <scope>NUCLEOTIDE SEQUENCE [LARGE SCALE GENOMIC DNA]</scope>
    <source>
        <strain evidence="2">cv. PW_Plant_1</strain>
    </source>
</reference>
<proteinExistence type="predicted"/>
<gene>
    <name evidence="1" type="ORF">O6H91_11G027200</name>
</gene>
<sequence length="186" mass="21046">MDKLRAKRVRPWDSCDDVQELRRMLSEKDEELVQVLIEKEEQHKKLRQVQLLSDNPAGAASSTLSSKELEQSVKKMLSLIQKQINSQMVYQPSLKHGSAQLTAEVPNISEEMVKCILGADLLAKAKEAPKQLKVDASNEELEGIFGKRFYKRLRFGADLQLSDGLTFLFVKADNHLNVTGSYAMQK</sequence>
<keyword evidence="2" id="KW-1185">Reference proteome</keyword>
<dbReference type="EMBL" id="CM055102">
    <property type="protein sequence ID" value="KAJ7537903.1"/>
    <property type="molecule type" value="Genomic_DNA"/>
</dbReference>
<evidence type="ECO:0000313" key="1">
    <source>
        <dbReference type="EMBL" id="KAJ7537903.1"/>
    </source>
</evidence>
<protein>
    <submittedName>
        <fullName evidence="1">Uncharacterized protein</fullName>
    </submittedName>
</protein>
<comment type="caution">
    <text evidence="1">The sequence shown here is derived from an EMBL/GenBank/DDBJ whole genome shotgun (WGS) entry which is preliminary data.</text>
</comment>
<evidence type="ECO:0000313" key="2">
    <source>
        <dbReference type="Proteomes" id="UP001162992"/>
    </source>
</evidence>
<organism evidence="1 2">
    <name type="scientific">Diphasiastrum complanatum</name>
    <name type="common">Issler's clubmoss</name>
    <name type="synonym">Lycopodium complanatum</name>
    <dbReference type="NCBI Taxonomy" id="34168"/>
    <lineage>
        <taxon>Eukaryota</taxon>
        <taxon>Viridiplantae</taxon>
        <taxon>Streptophyta</taxon>
        <taxon>Embryophyta</taxon>
        <taxon>Tracheophyta</taxon>
        <taxon>Lycopodiopsida</taxon>
        <taxon>Lycopodiales</taxon>
        <taxon>Lycopodiaceae</taxon>
        <taxon>Lycopodioideae</taxon>
        <taxon>Diphasiastrum</taxon>
    </lineage>
</organism>
<dbReference type="Proteomes" id="UP001162992">
    <property type="component" value="Chromosome 11"/>
</dbReference>
<name>A0ACC2C7A6_DIPCM</name>
<accession>A0ACC2C7A6</accession>